<reference evidence="1 2" key="1">
    <citation type="submission" date="2023-07" db="EMBL/GenBank/DDBJ databases">
        <title>Sorghum-associated microbial communities from plants grown in Nebraska, USA.</title>
        <authorList>
            <person name="Schachtman D."/>
        </authorList>
    </citation>
    <scope>NUCLEOTIDE SEQUENCE [LARGE SCALE GENOMIC DNA]</scope>
    <source>
        <strain evidence="1 2">CC258</strain>
    </source>
</reference>
<organism evidence="1 2">
    <name type="scientific">Paenibacillus qinlingensis</name>
    <dbReference type="NCBI Taxonomy" id="1837343"/>
    <lineage>
        <taxon>Bacteria</taxon>
        <taxon>Bacillati</taxon>
        <taxon>Bacillota</taxon>
        <taxon>Bacilli</taxon>
        <taxon>Bacillales</taxon>
        <taxon>Paenibacillaceae</taxon>
        <taxon>Paenibacillus</taxon>
    </lineage>
</organism>
<gene>
    <name evidence="1" type="ORF">J2736_006719</name>
</gene>
<accession>A0ABU1P8T3</accession>
<evidence type="ECO:0000313" key="1">
    <source>
        <dbReference type="EMBL" id="MDR6555457.1"/>
    </source>
</evidence>
<dbReference type="EMBL" id="JAVDSB010000030">
    <property type="protein sequence ID" value="MDR6555457.1"/>
    <property type="molecule type" value="Genomic_DNA"/>
</dbReference>
<proteinExistence type="predicted"/>
<evidence type="ECO:0000313" key="2">
    <source>
        <dbReference type="Proteomes" id="UP001267290"/>
    </source>
</evidence>
<dbReference type="Proteomes" id="UP001267290">
    <property type="component" value="Unassembled WGS sequence"/>
</dbReference>
<keyword evidence="2" id="KW-1185">Reference proteome</keyword>
<dbReference type="RefSeq" id="WP_310502787.1">
    <property type="nucleotide sequence ID" value="NZ_JAVDSB010000030.1"/>
</dbReference>
<sequence length="64" mass="7671">MDPIAVVTWFDGKGKERVNRCITHYDMEQLITRLREGERVYFISMMSLVHPLPVKRVRRRRVAI</sequence>
<comment type="caution">
    <text evidence="1">The sequence shown here is derived from an EMBL/GenBank/DDBJ whole genome shotgun (WGS) entry which is preliminary data.</text>
</comment>
<protein>
    <submittedName>
        <fullName evidence="1">Uncharacterized protein</fullName>
    </submittedName>
</protein>
<name>A0ABU1P8T3_9BACL</name>